<keyword evidence="1" id="KW-0812">Transmembrane</keyword>
<dbReference type="EMBL" id="GU001956">
    <property type="protein sequence ID" value="ACY00201.1"/>
    <property type="molecule type" value="Genomic_DNA"/>
</dbReference>
<geneLocation type="mitochondrion" evidence="2"/>
<name>E2DHZ1_9NEOP</name>
<proteinExistence type="predicted"/>
<dbReference type="AlphaFoldDB" id="E2DHZ1"/>
<feature type="transmembrane region" description="Helical" evidence="1">
    <location>
        <begin position="12"/>
        <end position="29"/>
    </location>
</feature>
<evidence type="ECO:0000313" key="2">
    <source>
        <dbReference type="EMBL" id="ACY00201.1"/>
    </source>
</evidence>
<evidence type="ECO:0000256" key="1">
    <source>
        <dbReference type="SAM" id="Phobius"/>
    </source>
</evidence>
<accession>E2DHZ1</accession>
<keyword evidence="1" id="KW-1133">Transmembrane helix</keyword>
<protein>
    <submittedName>
        <fullName evidence="2">ATP synthase F0 subunit 8</fullName>
    </submittedName>
</protein>
<keyword evidence="1" id="KW-0472">Membrane</keyword>
<reference evidence="2" key="1">
    <citation type="journal article" date="2011" name="Mol. Phylogenet. Evol.">
        <title>The mitochondrial genome of Bacillus stick insects (Phasmatodea) and the phylogeny of orthopteroid insects.</title>
        <authorList>
            <person name="Plazzi F."/>
            <person name="Ricci A."/>
            <person name="Passamonti M."/>
        </authorList>
    </citation>
    <scope>NUCLEOTIDE SEQUENCE</scope>
</reference>
<gene>
    <name evidence="2" type="primary">ATP8</name>
</gene>
<organism evidence="2">
    <name type="scientific">Bacillus rossius</name>
    <dbReference type="NCBI Taxonomy" id="75184"/>
    <lineage>
        <taxon>Eukaryota</taxon>
        <taxon>Metazoa</taxon>
        <taxon>Ecdysozoa</taxon>
        <taxon>Arthropoda</taxon>
        <taxon>Hexapoda</taxon>
        <taxon>Insecta</taxon>
        <taxon>Pterygota</taxon>
        <taxon>Neoptera</taxon>
        <taxon>Polyneoptera</taxon>
        <taxon>Phasmatodea</taxon>
        <taxon>Verophasmatodea</taxon>
        <taxon>Areolatae</taxon>
        <taxon>Bacilloidea</taxon>
        <taxon>Bacillidae</taxon>
        <taxon>Bacillinae</taxon>
        <taxon>Bacillini</taxon>
        <taxon>Bacillus</taxon>
    </lineage>
</organism>
<sequence length="52" mass="6744">MPQMAPMSWMSMYMYFIIMMMMFIMMIYFNKTMKKIKMNEFKKMNNEKFWKW</sequence>
<keyword evidence="2" id="KW-0496">Mitochondrion</keyword>